<gene>
    <name evidence="1" type="ORF">FZEAL_9663</name>
</gene>
<evidence type="ECO:0000313" key="2">
    <source>
        <dbReference type="Proteomes" id="UP000635477"/>
    </source>
</evidence>
<dbReference type="OrthoDB" id="5026595at2759"/>
<keyword evidence="2" id="KW-1185">Reference proteome</keyword>
<sequence>MAWESIGLDRLSLCYTLRGDTKKAVDCCVQSRHIASNTTYTTIEALSRFFYGRALHRDGQHDVAMIQLSSAKPCSPAIALCKEPSEEHRQYLQDLVDLGVDMALTDENGYAALDYAVFNNEHDAETLVLTGLRKGFGESRREEIEQLRTNSYLRKGYRELFQERLRPVLLKSNLGDNLQTLRREYALSLSEDEGKRQLFDAFNFVRYTDFHACGRLPSWGDSSLQTFKDHESEVDFVIFFSYRWINKAKPAKSPDGENNTQLWRMVEATEEFLRLHPTISKDKLGVWVDYSCVCQDDPMPGVRALPMILMQCNAVISLYDDDDDDYGRAWCSVEVLMIQAIKRSYNLHLWYEQRPKRAEEGWVLEDGPMNLEISMAEKTLTKEEDRSKVLFLERQTSLLIIVPSATKSKSPSDLVKGPEVWAIWQKNKQTNKVSTSAWDIKDKKLVLRDYKCGDELSVSELGLQLKFEADGLGEGSLFVGKISYNLRLKPQNSGGISYRQNYSSIRVSVKYIVLVGSHLAKHGPPPPPKSNQAIDCYKNGFDDDFFRLASYLEGKKKADDKRKNKKGVDEKKKMIAQELPQTPELQSRCPEVQVLVPQAVSWPLDQWTGWLML</sequence>
<name>A0A8H4U9E8_9HYPO</name>
<proteinExistence type="predicted"/>
<dbReference type="EMBL" id="JABEYC010000933">
    <property type="protein sequence ID" value="KAF4972131.1"/>
    <property type="molecule type" value="Genomic_DNA"/>
</dbReference>
<evidence type="ECO:0000313" key="1">
    <source>
        <dbReference type="EMBL" id="KAF4972131.1"/>
    </source>
</evidence>
<evidence type="ECO:0008006" key="3">
    <source>
        <dbReference type="Google" id="ProtNLM"/>
    </source>
</evidence>
<protein>
    <recommendedName>
        <fullName evidence="3">Ankyrin repeat protein</fullName>
    </recommendedName>
</protein>
<comment type="caution">
    <text evidence="1">The sequence shown here is derived from an EMBL/GenBank/DDBJ whole genome shotgun (WGS) entry which is preliminary data.</text>
</comment>
<dbReference type="AlphaFoldDB" id="A0A8H4U9E8"/>
<dbReference type="Proteomes" id="UP000635477">
    <property type="component" value="Unassembled WGS sequence"/>
</dbReference>
<accession>A0A8H4U9E8</accession>
<reference evidence="1" key="1">
    <citation type="journal article" date="2020" name="BMC Genomics">
        <title>Correction to: Identification and distribution of gene clusters required for synthesis of sphingolipid metabolism inhibitors in diverse species of the filamentous fungus Fusarium.</title>
        <authorList>
            <person name="Kim H.S."/>
            <person name="Lohmar J.M."/>
            <person name="Busman M."/>
            <person name="Brown D.W."/>
            <person name="Naumann T.A."/>
            <person name="Divon H.H."/>
            <person name="Lysoe E."/>
            <person name="Uhlig S."/>
            <person name="Proctor R.H."/>
        </authorList>
    </citation>
    <scope>NUCLEOTIDE SEQUENCE</scope>
    <source>
        <strain evidence="1">NRRL 22465</strain>
    </source>
</reference>
<reference evidence="1" key="2">
    <citation type="submission" date="2020-05" db="EMBL/GenBank/DDBJ databases">
        <authorList>
            <person name="Kim H.-S."/>
            <person name="Proctor R.H."/>
            <person name="Brown D.W."/>
        </authorList>
    </citation>
    <scope>NUCLEOTIDE SEQUENCE</scope>
    <source>
        <strain evidence="1">NRRL 22465</strain>
    </source>
</reference>
<organism evidence="1 2">
    <name type="scientific">Fusarium zealandicum</name>
    <dbReference type="NCBI Taxonomy" id="1053134"/>
    <lineage>
        <taxon>Eukaryota</taxon>
        <taxon>Fungi</taxon>
        <taxon>Dikarya</taxon>
        <taxon>Ascomycota</taxon>
        <taxon>Pezizomycotina</taxon>
        <taxon>Sordariomycetes</taxon>
        <taxon>Hypocreomycetidae</taxon>
        <taxon>Hypocreales</taxon>
        <taxon>Nectriaceae</taxon>
        <taxon>Fusarium</taxon>
        <taxon>Fusarium staphyleae species complex</taxon>
    </lineage>
</organism>